<gene>
    <name evidence="1" type="ORF">RJT34_13293</name>
</gene>
<dbReference type="SUPFAM" id="SSF101148">
    <property type="entry name" value="Plant invertase/pectin methylesterase inhibitor"/>
    <property type="match status" value="1"/>
</dbReference>
<accession>A0AAN9PK29</accession>
<dbReference type="NCBIfam" id="TIGR01614">
    <property type="entry name" value="PME_inhib"/>
    <property type="match status" value="1"/>
</dbReference>
<dbReference type="GO" id="GO:0004857">
    <property type="term" value="F:enzyme inhibitor activity"/>
    <property type="evidence" value="ECO:0007669"/>
    <property type="project" value="InterPro"/>
</dbReference>
<reference evidence="1 2" key="1">
    <citation type="submission" date="2024-01" db="EMBL/GenBank/DDBJ databases">
        <title>The genomes of 5 underutilized Papilionoideae crops provide insights into root nodulation and disease resistance.</title>
        <authorList>
            <person name="Yuan L."/>
        </authorList>
    </citation>
    <scope>NUCLEOTIDE SEQUENCE [LARGE SCALE GENOMIC DNA]</scope>
    <source>
        <strain evidence="1">LY-2023</strain>
        <tissue evidence="1">Leaf</tissue>
    </source>
</reference>
<evidence type="ECO:0000313" key="2">
    <source>
        <dbReference type="Proteomes" id="UP001359559"/>
    </source>
</evidence>
<comment type="caution">
    <text evidence="1">The sequence shown here is derived from an EMBL/GenBank/DDBJ whole genome shotgun (WGS) entry which is preliminary data.</text>
</comment>
<dbReference type="InterPro" id="IPR006501">
    <property type="entry name" value="Pectinesterase_inhib_dom"/>
</dbReference>
<dbReference type="AlphaFoldDB" id="A0AAN9PK29"/>
<dbReference type="EMBL" id="JAYKXN010000003">
    <property type="protein sequence ID" value="KAK7302405.1"/>
    <property type="molecule type" value="Genomic_DNA"/>
</dbReference>
<dbReference type="Proteomes" id="UP001359559">
    <property type="component" value="Unassembled WGS sequence"/>
</dbReference>
<keyword evidence="2" id="KW-1185">Reference proteome</keyword>
<name>A0AAN9PK29_CLITE</name>
<evidence type="ECO:0000313" key="1">
    <source>
        <dbReference type="EMBL" id="KAK7302405.1"/>
    </source>
</evidence>
<proteinExistence type="predicted"/>
<organism evidence="1 2">
    <name type="scientific">Clitoria ternatea</name>
    <name type="common">Butterfly pea</name>
    <dbReference type="NCBI Taxonomy" id="43366"/>
    <lineage>
        <taxon>Eukaryota</taxon>
        <taxon>Viridiplantae</taxon>
        <taxon>Streptophyta</taxon>
        <taxon>Embryophyta</taxon>
        <taxon>Tracheophyta</taxon>
        <taxon>Spermatophyta</taxon>
        <taxon>Magnoliopsida</taxon>
        <taxon>eudicotyledons</taxon>
        <taxon>Gunneridae</taxon>
        <taxon>Pentapetalae</taxon>
        <taxon>rosids</taxon>
        <taxon>fabids</taxon>
        <taxon>Fabales</taxon>
        <taxon>Fabaceae</taxon>
        <taxon>Papilionoideae</taxon>
        <taxon>50 kb inversion clade</taxon>
        <taxon>NPAAA clade</taxon>
        <taxon>indigoferoid/millettioid clade</taxon>
        <taxon>Phaseoleae</taxon>
        <taxon>Clitoria</taxon>
    </lineage>
</organism>
<dbReference type="Gene3D" id="1.20.140.40">
    <property type="entry name" value="Invertase/pectin methylesterase inhibitor family protein"/>
    <property type="match status" value="1"/>
</dbReference>
<protein>
    <submittedName>
        <fullName evidence="1">Uncharacterized protein</fullName>
    </submittedName>
</protein>
<dbReference type="InterPro" id="IPR035513">
    <property type="entry name" value="Invertase/methylesterase_inhib"/>
</dbReference>
<sequence length="123" mass="13294">MQKEQEHTRDPRSSGADVKGLALITVDMIKGKANEALNKMLLKGTGGNRALLSSFADKYNAILKGDIPQATQGLQFGNPKFAEEAASDSVVEATSCEQDFSGNHHHSPMRTIVRVMLQTLQGP</sequence>